<keyword evidence="2" id="KW-0521">NADP</keyword>
<evidence type="ECO:0000256" key="3">
    <source>
        <dbReference type="ARBA" id="ARBA00023002"/>
    </source>
</evidence>
<dbReference type="InterPro" id="IPR036291">
    <property type="entry name" value="NAD(P)-bd_dom_sf"/>
</dbReference>
<dbReference type="SUPFAM" id="SSF51735">
    <property type="entry name" value="NAD(P)-binding Rossmann-fold domains"/>
    <property type="match status" value="1"/>
</dbReference>
<dbReference type="GeneID" id="98161956"/>
<proteinExistence type="inferred from homology"/>
<gene>
    <name evidence="4" type="ORF">BJX68DRAFT_270854</name>
</gene>
<name>A0ABR4JQ29_9EURO</name>
<reference evidence="4 5" key="1">
    <citation type="submission" date="2024-07" db="EMBL/GenBank/DDBJ databases">
        <title>Section-level genome sequencing and comparative genomics of Aspergillus sections Usti and Cavernicolus.</title>
        <authorList>
            <consortium name="Lawrence Berkeley National Laboratory"/>
            <person name="Nybo J.L."/>
            <person name="Vesth T.C."/>
            <person name="Theobald S."/>
            <person name="Frisvad J.C."/>
            <person name="Larsen T.O."/>
            <person name="Kjaerboelling I."/>
            <person name="Rothschild-Mancinelli K."/>
            <person name="Lyhne E.K."/>
            <person name="Kogle M.E."/>
            <person name="Barry K."/>
            <person name="Clum A."/>
            <person name="Na H."/>
            <person name="Ledsgaard L."/>
            <person name="Lin J."/>
            <person name="Lipzen A."/>
            <person name="Kuo A."/>
            <person name="Riley R."/>
            <person name="Mondo S."/>
            <person name="LaButti K."/>
            <person name="Haridas S."/>
            <person name="Pangalinan J."/>
            <person name="Salamov A.A."/>
            <person name="Simmons B.A."/>
            <person name="Magnuson J.K."/>
            <person name="Chen J."/>
            <person name="Drula E."/>
            <person name="Henrissat B."/>
            <person name="Wiebenga A."/>
            <person name="Lubbers R.J."/>
            <person name="Gomes A.C."/>
            <person name="Macurrencykelacurrency M.R."/>
            <person name="Stajich J."/>
            <person name="Grigoriev I.V."/>
            <person name="Mortensen U.H."/>
            <person name="De vries R.P."/>
            <person name="Baker S.E."/>
            <person name="Andersen M.R."/>
        </authorList>
    </citation>
    <scope>NUCLEOTIDE SEQUENCE [LARGE SCALE GENOMIC DNA]</scope>
    <source>
        <strain evidence="4 5">CBS 756.74</strain>
    </source>
</reference>
<dbReference type="InterPro" id="IPR051122">
    <property type="entry name" value="SDR_DHRS6-like"/>
</dbReference>
<evidence type="ECO:0000256" key="1">
    <source>
        <dbReference type="ARBA" id="ARBA00006484"/>
    </source>
</evidence>
<evidence type="ECO:0000313" key="5">
    <source>
        <dbReference type="Proteomes" id="UP001610444"/>
    </source>
</evidence>
<dbReference type="RefSeq" id="XP_070894946.1">
    <property type="nucleotide sequence ID" value="XM_071046792.1"/>
</dbReference>
<evidence type="ECO:0000256" key="2">
    <source>
        <dbReference type="ARBA" id="ARBA00022857"/>
    </source>
</evidence>
<dbReference type="Gene3D" id="3.40.50.720">
    <property type="entry name" value="NAD(P)-binding Rossmann-like Domain"/>
    <property type="match status" value="1"/>
</dbReference>
<comment type="similarity">
    <text evidence="1">Belongs to the short-chain dehydrogenases/reductases (SDR) family.</text>
</comment>
<evidence type="ECO:0000313" key="4">
    <source>
        <dbReference type="EMBL" id="KAL2842135.1"/>
    </source>
</evidence>
<dbReference type="EMBL" id="JBFXLR010000053">
    <property type="protein sequence ID" value="KAL2842135.1"/>
    <property type="molecule type" value="Genomic_DNA"/>
</dbReference>
<dbReference type="Proteomes" id="UP001610444">
    <property type="component" value="Unassembled WGS sequence"/>
</dbReference>
<dbReference type="CDD" id="cd05233">
    <property type="entry name" value="SDR_c"/>
    <property type="match status" value="1"/>
</dbReference>
<dbReference type="PANTHER" id="PTHR43477:SF1">
    <property type="entry name" value="DIHYDROANTICAPSIN 7-DEHYDROGENASE"/>
    <property type="match status" value="1"/>
</dbReference>
<sequence length="257" mass="27083">MPSISGQSILVIGGSSGIGFAVANLALQQGALVSIASSNPTRVADAVTRLQSSHPSLPETHIKGFTIDLQTATVETDLEALLTSVTATSKLKLNHIILTAGRACMRALPDIDHPYIQNELHLPLIVPVLLARLAPRFLEPSYTSSLTFCGGRLGRKPSRGWPMGAACSAGLDGLTRALALDLAPLRVNVVHPGATETELWGSLEGADRRRTREYFAKTSLLGRVAGPEDVAEAFGYLMRDGNVTGASVHSSGGVLLQ</sequence>
<evidence type="ECO:0008006" key="6">
    <source>
        <dbReference type="Google" id="ProtNLM"/>
    </source>
</evidence>
<dbReference type="InterPro" id="IPR057571">
    <property type="entry name" value="SDR_PhqE-like"/>
</dbReference>
<comment type="caution">
    <text evidence="4">The sequence shown here is derived from an EMBL/GenBank/DDBJ whole genome shotgun (WGS) entry which is preliminary data.</text>
</comment>
<dbReference type="PANTHER" id="PTHR43477">
    <property type="entry name" value="DIHYDROANTICAPSIN 7-DEHYDROGENASE"/>
    <property type="match status" value="1"/>
</dbReference>
<dbReference type="PRINTS" id="PR00081">
    <property type="entry name" value="GDHRDH"/>
</dbReference>
<dbReference type="Pfam" id="PF23441">
    <property type="entry name" value="SDR"/>
    <property type="match status" value="1"/>
</dbReference>
<accession>A0ABR4JQ29</accession>
<keyword evidence="5" id="KW-1185">Reference proteome</keyword>
<organism evidence="4 5">
    <name type="scientific">Aspergillus pseudodeflectus</name>
    <dbReference type="NCBI Taxonomy" id="176178"/>
    <lineage>
        <taxon>Eukaryota</taxon>
        <taxon>Fungi</taxon>
        <taxon>Dikarya</taxon>
        <taxon>Ascomycota</taxon>
        <taxon>Pezizomycotina</taxon>
        <taxon>Eurotiomycetes</taxon>
        <taxon>Eurotiomycetidae</taxon>
        <taxon>Eurotiales</taxon>
        <taxon>Aspergillaceae</taxon>
        <taxon>Aspergillus</taxon>
        <taxon>Aspergillus subgen. Nidulantes</taxon>
    </lineage>
</organism>
<dbReference type="InterPro" id="IPR002347">
    <property type="entry name" value="SDR_fam"/>
</dbReference>
<keyword evidence="3" id="KW-0560">Oxidoreductase</keyword>
<protein>
    <recommendedName>
        <fullName evidence="6">NAD(P)-binding protein</fullName>
    </recommendedName>
</protein>